<evidence type="ECO:0000256" key="6">
    <source>
        <dbReference type="ARBA" id="ARBA00023002"/>
    </source>
</evidence>
<comment type="similarity">
    <text evidence="3">Belongs to the UbiH/COQ6 family.</text>
</comment>
<name>A0A1N7K106_9RHOB</name>
<reference evidence="10" key="1">
    <citation type="submission" date="2017-01" db="EMBL/GenBank/DDBJ databases">
        <authorList>
            <person name="Varghese N."/>
            <person name="Submissions S."/>
        </authorList>
    </citation>
    <scope>NUCLEOTIDE SEQUENCE [LARGE SCALE GENOMIC DNA]</scope>
    <source>
        <strain evidence="10">DSM 29430</strain>
    </source>
</reference>
<dbReference type="GO" id="GO:0016705">
    <property type="term" value="F:oxidoreductase activity, acting on paired donors, with incorporation or reduction of molecular oxygen"/>
    <property type="evidence" value="ECO:0007669"/>
    <property type="project" value="InterPro"/>
</dbReference>
<dbReference type="PANTHER" id="PTHR43876">
    <property type="entry name" value="UBIQUINONE BIOSYNTHESIS MONOOXYGENASE COQ6, MITOCHONDRIAL"/>
    <property type="match status" value="1"/>
</dbReference>
<dbReference type="EMBL" id="FTOQ01000001">
    <property type="protein sequence ID" value="SIS55258.1"/>
    <property type="molecule type" value="Genomic_DNA"/>
</dbReference>
<dbReference type="GO" id="GO:0004497">
    <property type="term" value="F:monooxygenase activity"/>
    <property type="evidence" value="ECO:0007669"/>
    <property type="project" value="UniProtKB-KW"/>
</dbReference>
<comment type="cofactor">
    <cofactor evidence="1">
        <name>FAD</name>
        <dbReference type="ChEBI" id="CHEBI:57692"/>
    </cofactor>
</comment>
<dbReference type="InterPro" id="IPR002938">
    <property type="entry name" value="FAD-bd"/>
</dbReference>
<dbReference type="InterPro" id="IPR018168">
    <property type="entry name" value="Ubi_Hdrlase_CS"/>
</dbReference>
<dbReference type="STRING" id="633194.SAMN05421759_101375"/>
<keyword evidence="10" id="KW-1185">Reference proteome</keyword>
<evidence type="ECO:0000256" key="7">
    <source>
        <dbReference type="ARBA" id="ARBA00023033"/>
    </source>
</evidence>
<evidence type="ECO:0000256" key="3">
    <source>
        <dbReference type="ARBA" id="ARBA00005349"/>
    </source>
</evidence>
<accession>A0A1N7K106</accession>
<evidence type="ECO:0000256" key="5">
    <source>
        <dbReference type="ARBA" id="ARBA00022827"/>
    </source>
</evidence>
<dbReference type="Proteomes" id="UP000186684">
    <property type="component" value="Unassembled WGS sequence"/>
</dbReference>
<protein>
    <submittedName>
        <fullName evidence="9">2-octaprenyl-6-methoxyphenol hydroxylase</fullName>
    </submittedName>
</protein>
<dbReference type="PRINTS" id="PR00420">
    <property type="entry name" value="RNGMNOXGNASE"/>
</dbReference>
<gene>
    <name evidence="9" type="ORF">SAMN05421759_101375</name>
</gene>
<keyword evidence="7" id="KW-0503">Monooxygenase</keyword>
<evidence type="ECO:0000313" key="10">
    <source>
        <dbReference type="Proteomes" id="UP000186684"/>
    </source>
</evidence>
<proteinExistence type="inferred from homology"/>
<keyword evidence="5" id="KW-0274">FAD</keyword>
<sequence length="420" mass="44605">MDNGAGRGIFGRMSNDTNIAIVGGGLAGGATALALARAGLSVTLLDAAPRAVLDDPAFDGRSYAMALASTRLLRNLGLWDALEAHAQPMQEIKVTDGRVGDAAVALGLHFDAAELEEGPMGYMIEDRHLRRAMLDRLDATPGITIRNETRVTGQSVGDSGATLTLADGTTLSADLVVGADGRQSGTAQRAGIGRTGWDYPQTALVCAIAHERPHHGVAHQLFLPSGPLAILPLTGNRSSIVWSERRGLAEEIDRLSDAEYLSVLRPRFGDFLGEISLAGARYTYPLNLTLAQSFTAPRVALVGDAAHGIHPIAGQGLNAGLRDVAALAHVLTAARRRGEAIGSDAVLDRYARWRRFDTAALGMATDLFNRLFSNDSALLRTARDLGMMAVNRLPSLRRGFMREAAGLNGDLPDLMARDMT</sequence>
<keyword evidence="4" id="KW-0285">Flavoprotein</keyword>
<dbReference type="Gene3D" id="3.50.50.60">
    <property type="entry name" value="FAD/NAD(P)-binding domain"/>
    <property type="match status" value="2"/>
</dbReference>
<dbReference type="NCBIfam" id="TIGR01988">
    <property type="entry name" value="Ubi-OHases"/>
    <property type="match status" value="1"/>
</dbReference>
<dbReference type="InterPro" id="IPR051205">
    <property type="entry name" value="UbiH/COQ6_monooxygenase"/>
</dbReference>
<organism evidence="9 10">
    <name type="scientific">Roseivivax lentus</name>
    <dbReference type="NCBI Taxonomy" id="633194"/>
    <lineage>
        <taxon>Bacteria</taxon>
        <taxon>Pseudomonadati</taxon>
        <taxon>Pseudomonadota</taxon>
        <taxon>Alphaproteobacteria</taxon>
        <taxon>Rhodobacterales</taxon>
        <taxon>Roseobacteraceae</taxon>
        <taxon>Roseivivax</taxon>
    </lineage>
</organism>
<dbReference type="InterPro" id="IPR036188">
    <property type="entry name" value="FAD/NAD-bd_sf"/>
</dbReference>
<evidence type="ECO:0000256" key="2">
    <source>
        <dbReference type="ARBA" id="ARBA00004749"/>
    </source>
</evidence>
<dbReference type="Pfam" id="PF01494">
    <property type="entry name" value="FAD_binding_3"/>
    <property type="match status" value="1"/>
</dbReference>
<dbReference type="GO" id="GO:0006744">
    <property type="term" value="P:ubiquinone biosynthetic process"/>
    <property type="evidence" value="ECO:0007669"/>
    <property type="project" value="UniProtKB-UniPathway"/>
</dbReference>
<dbReference type="GO" id="GO:0071949">
    <property type="term" value="F:FAD binding"/>
    <property type="evidence" value="ECO:0007669"/>
    <property type="project" value="InterPro"/>
</dbReference>
<keyword evidence="6" id="KW-0560">Oxidoreductase</keyword>
<evidence type="ECO:0000259" key="8">
    <source>
        <dbReference type="Pfam" id="PF01494"/>
    </source>
</evidence>
<dbReference type="PROSITE" id="PS01304">
    <property type="entry name" value="UBIH"/>
    <property type="match status" value="1"/>
</dbReference>
<evidence type="ECO:0000256" key="4">
    <source>
        <dbReference type="ARBA" id="ARBA00022630"/>
    </source>
</evidence>
<dbReference type="UniPathway" id="UPA00232"/>
<dbReference type="SUPFAM" id="SSF51905">
    <property type="entry name" value="FAD/NAD(P)-binding domain"/>
    <property type="match status" value="1"/>
</dbReference>
<dbReference type="PANTHER" id="PTHR43876:SF7">
    <property type="entry name" value="UBIQUINONE BIOSYNTHESIS MONOOXYGENASE COQ6, MITOCHONDRIAL"/>
    <property type="match status" value="1"/>
</dbReference>
<dbReference type="InterPro" id="IPR010971">
    <property type="entry name" value="UbiH/COQ6"/>
</dbReference>
<evidence type="ECO:0000256" key="1">
    <source>
        <dbReference type="ARBA" id="ARBA00001974"/>
    </source>
</evidence>
<dbReference type="FunFam" id="3.50.50.60:FF:000021">
    <property type="entry name" value="Ubiquinone biosynthesis monooxygenase COQ6"/>
    <property type="match status" value="1"/>
</dbReference>
<dbReference type="GO" id="GO:0110142">
    <property type="term" value="C:ubiquinone biosynthesis complex"/>
    <property type="evidence" value="ECO:0007669"/>
    <property type="project" value="UniProtKB-ARBA"/>
</dbReference>
<comment type="pathway">
    <text evidence="2">Cofactor biosynthesis; ubiquinone biosynthesis.</text>
</comment>
<evidence type="ECO:0000313" key="9">
    <source>
        <dbReference type="EMBL" id="SIS55258.1"/>
    </source>
</evidence>
<dbReference type="AlphaFoldDB" id="A0A1N7K106"/>
<feature type="domain" description="FAD-binding" evidence="8">
    <location>
        <begin position="16"/>
        <end position="355"/>
    </location>
</feature>